<dbReference type="AlphaFoldDB" id="A0AAE6ZH20"/>
<evidence type="ECO:0000256" key="3">
    <source>
        <dbReference type="ARBA" id="ARBA00022729"/>
    </source>
</evidence>
<dbReference type="EMBL" id="CP051205">
    <property type="protein sequence ID" value="QJB32623.1"/>
    <property type="molecule type" value="Genomic_DNA"/>
</dbReference>
<feature type="domain" description="SusD-like N-terminal" evidence="8">
    <location>
        <begin position="48"/>
        <end position="236"/>
    </location>
</feature>
<dbReference type="Pfam" id="PF07980">
    <property type="entry name" value="SusD_RagB"/>
    <property type="match status" value="1"/>
</dbReference>
<feature type="domain" description="RagB/SusD" evidence="7">
    <location>
        <begin position="337"/>
        <end position="476"/>
    </location>
</feature>
<evidence type="ECO:0000256" key="1">
    <source>
        <dbReference type="ARBA" id="ARBA00004442"/>
    </source>
</evidence>
<comment type="similarity">
    <text evidence="2">Belongs to the SusD family.</text>
</comment>
<dbReference type="PROSITE" id="PS51257">
    <property type="entry name" value="PROKAR_LIPOPROTEIN"/>
    <property type="match status" value="1"/>
</dbReference>
<gene>
    <name evidence="9" type="ORF">HF329_15355</name>
</gene>
<name>A0AAE6ZH20_9BACT</name>
<evidence type="ECO:0000256" key="2">
    <source>
        <dbReference type="ARBA" id="ARBA00006275"/>
    </source>
</evidence>
<feature type="chain" id="PRO_5041916617" evidence="6">
    <location>
        <begin position="27"/>
        <end position="476"/>
    </location>
</feature>
<dbReference type="SUPFAM" id="SSF48452">
    <property type="entry name" value="TPR-like"/>
    <property type="match status" value="1"/>
</dbReference>
<protein>
    <submittedName>
        <fullName evidence="9">RagB/SusD family nutrient uptake outer membrane protein</fullName>
    </submittedName>
</protein>
<keyword evidence="5" id="KW-0998">Cell outer membrane</keyword>
<evidence type="ECO:0000256" key="6">
    <source>
        <dbReference type="SAM" id="SignalP"/>
    </source>
</evidence>
<evidence type="ECO:0000313" key="10">
    <source>
        <dbReference type="Proteomes" id="UP000502421"/>
    </source>
</evidence>
<dbReference type="GO" id="GO:0009279">
    <property type="term" value="C:cell outer membrane"/>
    <property type="evidence" value="ECO:0007669"/>
    <property type="project" value="UniProtKB-SubCell"/>
</dbReference>
<proteinExistence type="inferred from homology"/>
<dbReference type="KEGG" id="coy:HF329_15355"/>
<sequence length="476" mass="54681">MKKQISRIKLLAIVIALFTTSCKKFLDIPGPETSTNQDNVYQYDNTAASVLTGLYAQMMNEFFSGSITSISLIQELAADNLVLNNITETGYLNWWRNNMTPDYFTTGGYNNYFSNFYPKIYITNAAIEGLEKSNALTPSVKQRLLGESFFLRALYYFYLVNLYGDIPIVLTSNYSQNDHIGSSNREAVYKQIEEDLQQSIRLLNDRYVDASITNNTTERLRPNISTAQALLARVQLYTKKYADAEATCTQIIDKIKDYELSPLDSVFIKNSKETIWALQPVKQNYNTDEAYVFILNSIPGTISPKLFYLSKSLLASFERNDQRQLKWISKFSGPNADYYYSSKYKVDANNSDIVEYCIVFRLAEQYLIRAESRLNQNKISGALADLNMIRQRSGLLPYASTNANDIQKMILRERRVELFTEWGHRWFDLKRSGTINSVMTEAMQYKGGTWSEHKALYPIPNSEIMLNRNITQNSGY</sequence>
<dbReference type="InterPro" id="IPR012944">
    <property type="entry name" value="SusD_RagB_dom"/>
</dbReference>
<organism evidence="9 10">
    <name type="scientific">Chitinophaga oryzae</name>
    <dbReference type="NCBI Taxonomy" id="2725414"/>
    <lineage>
        <taxon>Bacteria</taxon>
        <taxon>Pseudomonadati</taxon>
        <taxon>Bacteroidota</taxon>
        <taxon>Chitinophagia</taxon>
        <taxon>Chitinophagales</taxon>
        <taxon>Chitinophagaceae</taxon>
        <taxon>Chitinophaga</taxon>
    </lineage>
</organism>
<evidence type="ECO:0000259" key="7">
    <source>
        <dbReference type="Pfam" id="PF07980"/>
    </source>
</evidence>
<accession>A0AAE6ZH20</accession>
<dbReference type="InterPro" id="IPR033985">
    <property type="entry name" value="SusD-like_N"/>
</dbReference>
<keyword evidence="3 6" id="KW-0732">Signal</keyword>
<dbReference type="CDD" id="cd08977">
    <property type="entry name" value="SusD"/>
    <property type="match status" value="1"/>
</dbReference>
<keyword evidence="4" id="KW-0472">Membrane</keyword>
<dbReference type="Proteomes" id="UP000502421">
    <property type="component" value="Chromosome"/>
</dbReference>
<dbReference type="InterPro" id="IPR011990">
    <property type="entry name" value="TPR-like_helical_dom_sf"/>
</dbReference>
<dbReference type="Pfam" id="PF14322">
    <property type="entry name" value="SusD-like_3"/>
    <property type="match status" value="1"/>
</dbReference>
<evidence type="ECO:0000313" key="9">
    <source>
        <dbReference type="EMBL" id="QJB32623.1"/>
    </source>
</evidence>
<reference evidence="10" key="1">
    <citation type="submission" date="2020-04" db="EMBL/GenBank/DDBJ databases">
        <authorList>
            <person name="Kittiwongwattana C."/>
        </authorList>
    </citation>
    <scope>NUCLEOTIDE SEQUENCE [LARGE SCALE GENOMIC DNA]</scope>
    <source>
        <strain evidence="10">1310</strain>
    </source>
</reference>
<feature type="signal peptide" evidence="6">
    <location>
        <begin position="1"/>
        <end position="26"/>
    </location>
</feature>
<evidence type="ECO:0000256" key="5">
    <source>
        <dbReference type="ARBA" id="ARBA00023237"/>
    </source>
</evidence>
<evidence type="ECO:0000256" key="4">
    <source>
        <dbReference type="ARBA" id="ARBA00023136"/>
    </source>
</evidence>
<dbReference type="Gene3D" id="1.25.40.390">
    <property type="match status" value="1"/>
</dbReference>
<comment type="subcellular location">
    <subcellularLocation>
        <location evidence="1">Cell outer membrane</location>
    </subcellularLocation>
</comment>
<evidence type="ECO:0000259" key="8">
    <source>
        <dbReference type="Pfam" id="PF14322"/>
    </source>
</evidence>
<dbReference type="RefSeq" id="WP_168804984.1">
    <property type="nucleotide sequence ID" value="NZ_CP051205.1"/>
</dbReference>